<dbReference type="EMBL" id="JAXCGZ010005850">
    <property type="protein sequence ID" value="KAK7080611.1"/>
    <property type="molecule type" value="Genomic_DNA"/>
</dbReference>
<sequence length="60" mass="6859">MLRNADNRCVTVGLNFDTVEPLAKVQHWVKDSNTRGNIPQPIAIHSYNESICGMDHHDWL</sequence>
<keyword evidence="2" id="KW-1185">Reference proteome</keyword>
<gene>
    <name evidence="1" type="ORF">SK128_000501</name>
</gene>
<evidence type="ECO:0000313" key="1">
    <source>
        <dbReference type="EMBL" id="KAK7080611.1"/>
    </source>
</evidence>
<dbReference type="AlphaFoldDB" id="A0AAN8XA16"/>
<proteinExistence type="predicted"/>
<evidence type="ECO:0000313" key="2">
    <source>
        <dbReference type="Proteomes" id="UP001381693"/>
    </source>
</evidence>
<reference evidence="1 2" key="1">
    <citation type="submission" date="2023-11" db="EMBL/GenBank/DDBJ databases">
        <title>Halocaridina rubra genome assembly.</title>
        <authorList>
            <person name="Smith C."/>
        </authorList>
    </citation>
    <scope>NUCLEOTIDE SEQUENCE [LARGE SCALE GENOMIC DNA]</scope>
    <source>
        <strain evidence="1">EP-1</strain>
        <tissue evidence="1">Whole</tissue>
    </source>
</reference>
<feature type="non-terminal residue" evidence="1">
    <location>
        <position position="60"/>
    </location>
</feature>
<protein>
    <submittedName>
        <fullName evidence="1">Uncharacterized protein</fullName>
    </submittedName>
</protein>
<dbReference type="Proteomes" id="UP001381693">
    <property type="component" value="Unassembled WGS sequence"/>
</dbReference>
<organism evidence="1 2">
    <name type="scientific">Halocaridina rubra</name>
    <name type="common">Hawaiian red shrimp</name>
    <dbReference type="NCBI Taxonomy" id="373956"/>
    <lineage>
        <taxon>Eukaryota</taxon>
        <taxon>Metazoa</taxon>
        <taxon>Ecdysozoa</taxon>
        <taxon>Arthropoda</taxon>
        <taxon>Crustacea</taxon>
        <taxon>Multicrustacea</taxon>
        <taxon>Malacostraca</taxon>
        <taxon>Eumalacostraca</taxon>
        <taxon>Eucarida</taxon>
        <taxon>Decapoda</taxon>
        <taxon>Pleocyemata</taxon>
        <taxon>Caridea</taxon>
        <taxon>Atyoidea</taxon>
        <taxon>Atyidae</taxon>
        <taxon>Halocaridina</taxon>
    </lineage>
</organism>
<name>A0AAN8XA16_HALRR</name>
<accession>A0AAN8XA16</accession>
<comment type="caution">
    <text evidence="1">The sequence shown here is derived from an EMBL/GenBank/DDBJ whole genome shotgun (WGS) entry which is preliminary data.</text>
</comment>